<dbReference type="AlphaFoldDB" id="A0A4Y8S5Y0"/>
<comment type="caution">
    <text evidence="2">The sequence shown here is derived from an EMBL/GenBank/DDBJ whole genome shotgun (WGS) entry which is preliminary data.</text>
</comment>
<name>A0A4Y8S5Y0_9SPHI</name>
<accession>A0A4Y8S5Y0</accession>
<feature type="region of interest" description="Disordered" evidence="1">
    <location>
        <begin position="191"/>
        <end position="210"/>
    </location>
</feature>
<evidence type="ECO:0000313" key="3">
    <source>
        <dbReference type="Proteomes" id="UP000297540"/>
    </source>
</evidence>
<dbReference type="EMBL" id="SOZE01000031">
    <property type="protein sequence ID" value="TFF34403.1"/>
    <property type="molecule type" value="Genomic_DNA"/>
</dbReference>
<keyword evidence="3" id="KW-1185">Reference proteome</keyword>
<dbReference type="RefSeq" id="WP_133234944.1">
    <property type="nucleotide sequence ID" value="NZ_SOZE01000031.1"/>
</dbReference>
<evidence type="ECO:0000313" key="2">
    <source>
        <dbReference type="EMBL" id="TFF34403.1"/>
    </source>
</evidence>
<sequence>MTNQQLKNQILTDFYQTGRIDGYYFGKKSTSKLNPIREFIKNCLYKTFMLQSVGVQDNDFISDCYQTAFLELAAMDAEKFIEIYNKSAIKGSRLIGCTLRIIVLKCFSKDRRNNNPNHSLVSKLGFGSVFNAGNYQILPMEVNDEDSDEPSLILFDEETESDFEREYGFTPEELIGLLSPEAKFTFYKQLEKQKPGAPSKERKSEKQELSEAIRGIKENLQKLKGFTND</sequence>
<dbReference type="OrthoDB" id="791695at2"/>
<evidence type="ECO:0000256" key="1">
    <source>
        <dbReference type="SAM" id="MobiDB-lite"/>
    </source>
</evidence>
<proteinExistence type="predicted"/>
<protein>
    <submittedName>
        <fullName evidence="2">Uncharacterized protein</fullName>
    </submittedName>
</protein>
<organism evidence="2 3">
    <name type="scientific">Mucilaginibacter psychrotolerans</name>
    <dbReference type="NCBI Taxonomy" id="1524096"/>
    <lineage>
        <taxon>Bacteria</taxon>
        <taxon>Pseudomonadati</taxon>
        <taxon>Bacteroidota</taxon>
        <taxon>Sphingobacteriia</taxon>
        <taxon>Sphingobacteriales</taxon>
        <taxon>Sphingobacteriaceae</taxon>
        <taxon>Mucilaginibacter</taxon>
    </lineage>
</organism>
<gene>
    <name evidence="2" type="ORF">E2R66_22270</name>
</gene>
<dbReference type="Proteomes" id="UP000297540">
    <property type="component" value="Unassembled WGS sequence"/>
</dbReference>
<reference evidence="2 3" key="1">
    <citation type="journal article" date="2017" name="Int. J. Syst. Evol. Microbiol.">
        <title>Mucilaginibacterpsychrotolerans sp. nov., isolated from peatlands.</title>
        <authorList>
            <person name="Deng Y."/>
            <person name="Shen L."/>
            <person name="Xu B."/>
            <person name="Liu Y."/>
            <person name="Gu Z."/>
            <person name="Liu H."/>
            <person name="Zhou Y."/>
        </authorList>
    </citation>
    <scope>NUCLEOTIDE SEQUENCE [LARGE SCALE GENOMIC DNA]</scope>
    <source>
        <strain evidence="2 3">NH7-4</strain>
    </source>
</reference>